<name>A0A941DWY5_9BACI</name>
<keyword evidence="1" id="KW-0472">Membrane</keyword>
<organism evidence="2 3">
    <name type="scientific">Virgibacillus salarius</name>
    <dbReference type="NCBI Taxonomy" id="447199"/>
    <lineage>
        <taxon>Bacteria</taxon>
        <taxon>Bacillati</taxon>
        <taxon>Bacillota</taxon>
        <taxon>Bacilli</taxon>
        <taxon>Bacillales</taxon>
        <taxon>Bacillaceae</taxon>
        <taxon>Virgibacillus</taxon>
    </lineage>
</organism>
<keyword evidence="1" id="KW-0812">Transmembrane</keyword>
<keyword evidence="1" id="KW-1133">Transmembrane helix</keyword>
<sequence length="181" mass="21826">MRKKWKPFWSYDIRKMENWLHDMALAGYRLTKIRTNKRLFIFEEAQHPQRVHYHIVYDKAMDYHLPEAIQSEGWEEVCHQGNWYVLANEKPAEELRCYPVRDGIIKRNRNILYFYGGIFIYLLLTSLLFLVLSCITIFYFGGVLTFEEKPFWIATLTIGGILWLLAPFSTIRLYKTNKQFW</sequence>
<protein>
    <submittedName>
        <fullName evidence="2">DUF2812 domain-containing protein</fullName>
    </submittedName>
</protein>
<dbReference type="EMBL" id="JAGSOT010000046">
    <property type="protein sequence ID" value="MBR7797211.1"/>
    <property type="molecule type" value="Genomic_DNA"/>
</dbReference>
<evidence type="ECO:0000313" key="2">
    <source>
        <dbReference type="EMBL" id="MBR7797211.1"/>
    </source>
</evidence>
<keyword evidence="3" id="KW-1185">Reference proteome</keyword>
<evidence type="ECO:0000256" key="1">
    <source>
        <dbReference type="SAM" id="Phobius"/>
    </source>
</evidence>
<comment type="caution">
    <text evidence="2">The sequence shown here is derived from an EMBL/GenBank/DDBJ whole genome shotgun (WGS) entry which is preliminary data.</text>
</comment>
<dbReference type="Pfam" id="PF11193">
    <property type="entry name" value="DUF2812"/>
    <property type="match status" value="1"/>
</dbReference>
<dbReference type="Proteomes" id="UP000675284">
    <property type="component" value="Unassembled WGS sequence"/>
</dbReference>
<feature type="transmembrane region" description="Helical" evidence="1">
    <location>
        <begin position="111"/>
        <end position="139"/>
    </location>
</feature>
<evidence type="ECO:0000313" key="3">
    <source>
        <dbReference type="Proteomes" id="UP000675284"/>
    </source>
</evidence>
<dbReference type="InterPro" id="IPR021359">
    <property type="entry name" value="DUF2812"/>
</dbReference>
<reference evidence="2" key="1">
    <citation type="submission" date="2021-04" db="EMBL/GenBank/DDBJ databases">
        <title>Isolation and polyphasic classification of algal microorganism.</title>
        <authorList>
            <person name="Wang S."/>
        </authorList>
    </citation>
    <scope>NUCLEOTIDE SEQUENCE</scope>
    <source>
        <strain evidence="2">720a</strain>
    </source>
</reference>
<dbReference type="AlphaFoldDB" id="A0A941DWY5"/>
<proteinExistence type="predicted"/>
<feature type="transmembrane region" description="Helical" evidence="1">
    <location>
        <begin position="151"/>
        <end position="174"/>
    </location>
</feature>
<accession>A0A941DWY5</accession>
<gene>
    <name evidence="2" type="ORF">KCX74_14320</name>
</gene>
<dbReference type="RefSeq" id="WP_166530649.1">
    <property type="nucleotide sequence ID" value="NZ_JAGSOT010000046.1"/>
</dbReference>